<accession>A0ABQ5CM55</accession>
<proteinExistence type="predicted"/>
<keyword evidence="1" id="KW-0175">Coiled coil</keyword>
<evidence type="ECO:0000256" key="1">
    <source>
        <dbReference type="SAM" id="Coils"/>
    </source>
</evidence>
<evidence type="ECO:0000313" key="3">
    <source>
        <dbReference type="Proteomes" id="UP001151760"/>
    </source>
</evidence>
<name>A0ABQ5CM55_9ASTR</name>
<reference evidence="2" key="2">
    <citation type="submission" date="2022-01" db="EMBL/GenBank/DDBJ databases">
        <authorList>
            <person name="Yamashiro T."/>
            <person name="Shiraishi A."/>
            <person name="Satake H."/>
            <person name="Nakayama K."/>
        </authorList>
    </citation>
    <scope>NUCLEOTIDE SEQUENCE</scope>
</reference>
<reference evidence="2" key="1">
    <citation type="journal article" date="2022" name="Int. J. Mol. Sci.">
        <title>Draft Genome of Tanacetum Coccineum: Genomic Comparison of Closely Related Tanacetum-Family Plants.</title>
        <authorList>
            <person name="Yamashiro T."/>
            <person name="Shiraishi A."/>
            <person name="Nakayama K."/>
            <person name="Satake H."/>
        </authorList>
    </citation>
    <scope>NUCLEOTIDE SEQUENCE</scope>
</reference>
<dbReference type="Proteomes" id="UP001151760">
    <property type="component" value="Unassembled WGS sequence"/>
</dbReference>
<comment type="caution">
    <text evidence="2">The sequence shown here is derived from an EMBL/GenBank/DDBJ whole genome shotgun (WGS) entry which is preliminary data.</text>
</comment>
<dbReference type="EMBL" id="BQNB010014417">
    <property type="protein sequence ID" value="GJT27893.1"/>
    <property type="molecule type" value="Genomic_DNA"/>
</dbReference>
<feature type="coiled-coil region" evidence="1">
    <location>
        <begin position="46"/>
        <end position="73"/>
    </location>
</feature>
<keyword evidence="3" id="KW-1185">Reference proteome</keyword>
<protein>
    <submittedName>
        <fullName evidence="2">Uncharacterized protein</fullName>
    </submittedName>
</protein>
<organism evidence="2 3">
    <name type="scientific">Tanacetum coccineum</name>
    <dbReference type="NCBI Taxonomy" id="301880"/>
    <lineage>
        <taxon>Eukaryota</taxon>
        <taxon>Viridiplantae</taxon>
        <taxon>Streptophyta</taxon>
        <taxon>Embryophyta</taxon>
        <taxon>Tracheophyta</taxon>
        <taxon>Spermatophyta</taxon>
        <taxon>Magnoliopsida</taxon>
        <taxon>eudicotyledons</taxon>
        <taxon>Gunneridae</taxon>
        <taxon>Pentapetalae</taxon>
        <taxon>asterids</taxon>
        <taxon>campanulids</taxon>
        <taxon>Asterales</taxon>
        <taxon>Asteraceae</taxon>
        <taxon>Asteroideae</taxon>
        <taxon>Anthemideae</taxon>
        <taxon>Anthemidinae</taxon>
        <taxon>Tanacetum</taxon>
    </lineage>
</organism>
<sequence>MAAPRPSNQLARHAIDELMEFSGETQVPKYMKFFIKQQIAETSNFINVMREQAQSSRNRLAQLNAMILEMEAMNDPEKFYDALFCLRDDKRDEYNTLMAINYVIAEAEEKLTTKEEHLEIMKAEINLV</sequence>
<evidence type="ECO:0000313" key="2">
    <source>
        <dbReference type="EMBL" id="GJT27893.1"/>
    </source>
</evidence>
<gene>
    <name evidence="2" type="ORF">Tco_0908168</name>
</gene>